<evidence type="ECO:0000313" key="4">
    <source>
        <dbReference type="Proteomes" id="UP000236919"/>
    </source>
</evidence>
<feature type="domain" description="MOFRL" evidence="1">
    <location>
        <begin position="328"/>
        <end position="436"/>
    </location>
</feature>
<dbReference type="InterPro" id="IPR037035">
    <property type="entry name" value="GK-like_C_sf"/>
</dbReference>
<name>A0A2S4M7Y3_9HYPH</name>
<dbReference type="FunFam" id="3.40.1480.10:FF:000002">
    <property type="entry name" value="Glycerate kinase"/>
    <property type="match status" value="1"/>
</dbReference>
<protein>
    <submittedName>
        <fullName evidence="3">Glycerate 2-kinase</fullName>
    </submittedName>
</protein>
<dbReference type="SUPFAM" id="SSF82544">
    <property type="entry name" value="GckA/TtuD-like"/>
    <property type="match status" value="1"/>
</dbReference>
<dbReference type="Gene3D" id="3.40.50.10180">
    <property type="entry name" value="Glycerate kinase, MOFRL-like N-terminal domain"/>
    <property type="match status" value="1"/>
</dbReference>
<gene>
    <name evidence="3" type="ORF">CYD53_108101</name>
</gene>
<dbReference type="Pfam" id="PF05161">
    <property type="entry name" value="MOFRL"/>
    <property type="match status" value="1"/>
</dbReference>
<organism evidence="3 4">
    <name type="scientific">Bosea psychrotolerans</name>
    <dbReference type="NCBI Taxonomy" id="1871628"/>
    <lineage>
        <taxon>Bacteria</taxon>
        <taxon>Pseudomonadati</taxon>
        <taxon>Pseudomonadota</taxon>
        <taxon>Alphaproteobacteria</taxon>
        <taxon>Hyphomicrobiales</taxon>
        <taxon>Boseaceae</taxon>
        <taxon>Bosea</taxon>
    </lineage>
</organism>
<keyword evidence="3" id="KW-0808">Transferase</keyword>
<dbReference type="InterPro" id="IPR007835">
    <property type="entry name" value="MOFRL"/>
</dbReference>
<dbReference type="OrthoDB" id="9766552at2"/>
<dbReference type="PANTHER" id="PTHR12227:SF0">
    <property type="entry name" value="GLYCERATE KINASE"/>
    <property type="match status" value="1"/>
</dbReference>
<dbReference type="Gene3D" id="3.40.1480.10">
    <property type="entry name" value="MOFRL domain"/>
    <property type="match status" value="1"/>
</dbReference>
<dbReference type="GO" id="GO:0005737">
    <property type="term" value="C:cytoplasm"/>
    <property type="evidence" value="ECO:0007669"/>
    <property type="project" value="TreeGrafter"/>
</dbReference>
<evidence type="ECO:0000259" key="1">
    <source>
        <dbReference type="Pfam" id="PF05161"/>
    </source>
</evidence>
<dbReference type="AlphaFoldDB" id="A0A2S4M7Y3"/>
<dbReference type="RefSeq" id="WP_103718961.1">
    <property type="nucleotide sequence ID" value="NZ_PQFZ01000008.1"/>
</dbReference>
<dbReference type="InterPro" id="IPR038614">
    <property type="entry name" value="GK_N_sf"/>
</dbReference>
<reference evidence="3 4" key="1">
    <citation type="submission" date="2018-01" db="EMBL/GenBank/DDBJ databases">
        <title>Genomic Encyclopedia of Type Strains, Phase III (KMG-III): the genomes of soil and plant-associated and newly described type strains.</title>
        <authorList>
            <person name="Whitman W."/>
        </authorList>
    </citation>
    <scope>NUCLEOTIDE SEQUENCE [LARGE SCALE GENOMIC DNA]</scope>
    <source>
        <strain evidence="3 4">1131</strain>
    </source>
</reference>
<keyword evidence="4" id="KW-1185">Reference proteome</keyword>
<dbReference type="InterPro" id="IPR039760">
    <property type="entry name" value="MOFRL_protein"/>
</dbReference>
<dbReference type="InterPro" id="IPR025286">
    <property type="entry name" value="MOFRL_assoc_dom"/>
</dbReference>
<sequence length="444" mass="44874">MKVRAEGRAAVQARRDDTAGSRATARAIFDAAVARAHPDGCLPAHLPVPPASGRLILLAAGKAAGSMTALAEAHYLDSGFPQDRLAGHAVARHGYETATRHIPMVAAGHPVPDQGSVDSAAKALALAASATADDLVLVLLSGGGSANWVAPAGSLTLAEKQAVNKALLRSGAPIGEMNIVRKRLSRIKGGRLALAAAPARLLTLAVSDVPGDEPTAIASGPTVPDPTTMAQARAIVAHYKLDLPPAARALLDDDASETPKPGHPAFANSEFRIIARPADALAAAREAAEAAGYAVHDLGADLEGEARDVAVAHAALARKLKALGKRTAILSGGELTVTLRGQGRGGPNQEYALALAIALAGEPGIVALSGDTDGTDGGGGEATDPAGAVIDPTTLTRAAALGLVPAQSLADNDSTGFFEPLGDLLRTGPTLTNVNDCRVILIDP</sequence>
<feature type="domain" description="MOFRL-associated" evidence="2">
    <location>
        <begin position="25"/>
        <end position="251"/>
    </location>
</feature>
<accession>A0A2S4M7Y3</accession>
<keyword evidence="3" id="KW-0418">Kinase</keyword>
<dbReference type="EMBL" id="PQFZ01000008">
    <property type="protein sequence ID" value="POR50853.1"/>
    <property type="molecule type" value="Genomic_DNA"/>
</dbReference>
<dbReference type="PANTHER" id="PTHR12227">
    <property type="entry name" value="GLYCERATE KINASE"/>
    <property type="match status" value="1"/>
</dbReference>
<dbReference type="Proteomes" id="UP000236919">
    <property type="component" value="Unassembled WGS sequence"/>
</dbReference>
<evidence type="ECO:0000313" key="3">
    <source>
        <dbReference type="EMBL" id="POR50853.1"/>
    </source>
</evidence>
<comment type="caution">
    <text evidence="3">The sequence shown here is derived from an EMBL/GenBank/DDBJ whole genome shotgun (WGS) entry which is preliminary data.</text>
</comment>
<dbReference type="GO" id="GO:0008887">
    <property type="term" value="F:glycerate kinase activity"/>
    <property type="evidence" value="ECO:0007669"/>
    <property type="project" value="InterPro"/>
</dbReference>
<proteinExistence type="predicted"/>
<evidence type="ECO:0000259" key="2">
    <source>
        <dbReference type="Pfam" id="PF13660"/>
    </source>
</evidence>
<dbReference type="Pfam" id="PF13660">
    <property type="entry name" value="DUF4147"/>
    <property type="match status" value="1"/>
</dbReference>